<sequence>MTQDPTNAISNIDHNLPDLPSEILYKILDEVYEVGRQSSISSIALVCNSFRIHSNKYRFAKLGLEGDDITLVPKVHALQDLIKSEAKSSDEEGMVGFMSFVKSFSISPSGPNYRQTLDDRSLAFIIRNLFLPSQDRNVYPSGTSRQFSLSPIVNRDKLLLWPSLNDDLVSAFYVLSVHSDSTLKTSIPSHLLKFLDIHHTVSLPEIMNIVSNGASKPDSDFSCLTIFNTLIRHEAPYQTTHTIFSAAKNLQKVTVFAFGLKKGSKESFLSMDYSQIFSLQSLCEGDPQAGTHLQAKKLYYHQSILYFRFTSILSTLNYAFGPLANGVCHRAKYRLVPNSTHLTAFHLAVQLNVSQWRDTPRKYIADTLITLVGDVGKHPPNLTCIKVVVEEFIWLMGTQTITDLFRGFRALDTHLSNLGFMGRIVVHVRLEKCPQIMGTTLHVEYRTVSQERVSQNTGDTNIITEIIPANYLQGLVQIYQYIAITFE</sequence>
<organism evidence="1 2">
    <name type="scientific">Gymnopilus junonius</name>
    <name type="common">Spectacular rustgill mushroom</name>
    <name type="synonym">Gymnopilus spectabilis subsp. junonius</name>
    <dbReference type="NCBI Taxonomy" id="109634"/>
    <lineage>
        <taxon>Eukaryota</taxon>
        <taxon>Fungi</taxon>
        <taxon>Dikarya</taxon>
        <taxon>Basidiomycota</taxon>
        <taxon>Agaricomycotina</taxon>
        <taxon>Agaricomycetes</taxon>
        <taxon>Agaricomycetidae</taxon>
        <taxon>Agaricales</taxon>
        <taxon>Agaricineae</taxon>
        <taxon>Hymenogastraceae</taxon>
        <taxon>Gymnopilus</taxon>
    </lineage>
</organism>
<evidence type="ECO:0000313" key="1">
    <source>
        <dbReference type="EMBL" id="KAF8887861.1"/>
    </source>
</evidence>
<gene>
    <name evidence="1" type="ORF">CPB84DRAFT_1964338</name>
</gene>
<dbReference type="AlphaFoldDB" id="A0A9P5NIW7"/>
<evidence type="ECO:0000313" key="2">
    <source>
        <dbReference type="Proteomes" id="UP000724874"/>
    </source>
</evidence>
<dbReference type="EMBL" id="JADNYJ010000088">
    <property type="protein sequence ID" value="KAF8887861.1"/>
    <property type="molecule type" value="Genomic_DNA"/>
</dbReference>
<keyword evidence="2" id="KW-1185">Reference proteome</keyword>
<dbReference type="OrthoDB" id="2745898at2759"/>
<proteinExistence type="predicted"/>
<name>A0A9P5NIW7_GYMJU</name>
<dbReference type="Proteomes" id="UP000724874">
    <property type="component" value="Unassembled WGS sequence"/>
</dbReference>
<protein>
    <submittedName>
        <fullName evidence="1">Uncharacterized protein</fullName>
    </submittedName>
</protein>
<reference evidence="1" key="1">
    <citation type="submission" date="2020-11" db="EMBL/GenBank/DDBJ databases">
        <authorList>
            <consortium name="DOE Joint Genome Institute"/>
            <person name="Ahrendt S."/>
            <person name="Riley R."/>
            <person name="Andreopoulos W."/>
            <person name="LaButti K."/>
            <person name="Pangilinan J."/>
            <person name="Ruiz-duenas F.J."/>
            <person name="Barrasa J.M."/>
            <person name="Sanchez-Garcia M."/>
            <person name="Camarero S."/>
            <person name="Miyauchi S."/>
            <person name="Serrano A."/>
            <person name="Linde D."/>
            <person name="Babiker R."/>
            <person name="Drula E."/>
            <person name="Ayuso-Fernandez I."/>
            <person name="Pacheco R."/>
            <person name="Padilla G."/>
            <person name="Ferreira P."/>
            <person name="Barriuso J."/>
            <person name="Kellner H."/>
            <person name="Castanera R."/>
            <person name="Alfaro M."/>
            <person name="Ramirez L."/>
            <person name="Pisabarro A.G."/>
            <person name="Kuo A."/>
            <person name="Tritt A."/>
            <person name="Lipzen A."/>
            <person name="He G."/>
            <person name="Yan M."/>
            <person name="Ng V."/>
            <person name="Cullen D."/>
            <person name="Martin F."/>
            <person name="Rosso M.-N."/>
            <person name="Henrissat B."/>
            <person name="Hibbett D."/>
            <person name="Martinez A.T."/>
            <person name="Grigoriev I.V."/>
        </authorList>
    </citation>
    <scope>NUCLEOTIDE SEQUENCE</scope>
    <source>
        <strain evidence="1">AH 44721</strain>
    </source>
</reference>
<accession>A0A9P5NIW7</accession>
<comment type="caution">
    <text evidence="1">The sequence shown here is derived from an EMBL/GenBank/DDBJ whole genome shotgun (WGS) entry which is preliminary data.</text>
</comment>